<feature type="compositionally biased region" description="Basic residues" evidence="1">
    <location>
        <begin position="654"/>
        <end position="663"/>
    </location>
</feature>
<feature type="compositionally biased region" description="Low complexity" evidence="1">
    <location>
        <begin position="617"/>
        <end position="653"/>
    </location>
</feature>
<dbReference type="EMBL" id="MU157864">
    <property type="protein sequence ID" value="KAF9527083.1"/>
    <property type="molecule type" value="Genomic_DNA"/>
</dbReference>
<proteinExistence type="predicted"/>
<feature type="region of interest" description="Disordered" evidence="1">
    <location>
        <begin position="415"/>
        <end position="462"/>
    </location>
</feature>
<dbReference type="Proteomes" id="UP000807306">
    <property type="component" value="Unassembled WGS sequence"/>
</dbReference>
<comment type="caution">
    <text evidence="2">The sequence shown here is derived from an EMBL/GenBank/DDBJ whole genome shotgun (WGS) entry which is preliminary data.</text>
</comment>
<feature type="region of interest" description="Disordered" evidence="1">
    <location>
        <begin position="378"/>
        <end position="401"/>
    </location>
</feature>
<dbReference type="AlphaFoldDB" id="A0A9P6EDT2"/>
<dbReference type="OrthoDB" id="3070967at2759"/>
<organism evidence="2 3">
    <name type="scientific">Crepidotus variabilis</name>
    <dbReference type="NCBI Taxonomy" id="179855"/>
    <lineage>
        <taxon>Eukaryota</taxon>
        <taxon>Fungi</taxon>
        <taxon>Dikarya</taxon>
        <taxon>Basidiomycota</taxon>
        <taxon>Agaricomycotina</taxon>
        <taxon>Agaricomycetes</taxon>
        <taxon>Agaricomycetidae</taxon>
        <taxon>Agaricales</taxon>
        <taxon>Agaricineae</taxon>
        <taxon>Crepidotaceae</taxon>
        <taxon>Crepidotus</taxon>
    </lineage>
</organism>
<reference evidence="2" key="1">
    <citation type="submission" date="2020-11" db="EMBL/GenBank/DDBJ databases">
        <authorList>
            <consortium name="DOE Joint Genome Institute"/>
            <person name="Ahrendt S."/>
            <person name="Riley R."/>
            <person name="Andreopoulos W."/>
            <person name="Labutti K."/>
            <person name="Pangilinan J."/>
            <person name="Ruiz-Duenas F.J."/>
            <person name="Barrasa J.M."/>
            <person name="Sanchez-Garcia M."/>
            <person name="Camarero S."/>
            <person name="Miyauchi S."/>
            <person name="Serrano A."/>
            <person name="Linde D."/>
            <person name="Babiker R."/>
            <person name="Drula E."/>
            <person name="Ayuso-Fernandez I."/>
            <person name="Pacheco R."/>
            <person name="Padilla G."/>
            <person name="Ferreira P."/>
            <person name="Barriuso J."/>
            <person name="Kellner H."/>
            <person name="Castanera R."/>
            <person name="Alfaro M."/>
            <person name="Ramirez L."/>
            <person name="Pisabarro A.G."/>
            <person name="Kuo A."/>
            <person name="Tritt A."/>
            <person name="Lipzen A."/>
            <person name="He G."/>
            <person name="Yan M."/>
            <person name="Ng V."/>
            <person name="Cullen D."/>
            <person name="Martin F."/>
            <person name="Rosso M.-N."/>
            <person name="Henrissat B."/>
            <person name="Hibbett D."/>
            <person name="Martinez A.T."/>
            <person name="Grigoriev I.V."/>
        </authorList>
    </citation>
    <scope>NUCLEOTIDE SEQUENCE</scope>
    <source>
        <strain evidence="2">CBS 506.95</strain>
    </source>
</reference>
<feature type="region of interest" description="Disordered" evidence="1">
    <location>
        <begin position="536"/>
        <end position="699"/>
    </location>
</feature>
<feature type="compositionally biased region" description="Polar residues" evidence="1">
    <location>
        <begin position="385"/>
        <end position="401"/>
    </location>
</feature>
<feature type="compositionally biased region" description="Basic and acidic residues" evidence="1">
    <location>
        <begin position="436"/>
        <end position="450"/>
    </location>
</feature>
<evidence type="ECO:0000313" key="2">
    <source>
        <dbReference type="EMBL" id="KAF9527083.1"/>
    </source>
</evidence>
<gene>
    <name evidence="2" type="ORF">CPB83DRAFT_895515</name>
</gene>
<dbReference type="Gene3D" id="2.60.120.650">
    <property type="entry name" value="Cupin"/>
    <property type="match status" value="1"/>
</dbReference>
<sequence>MEPKEEPDVSLIRTRSPVITTFPWQSGAVGARPDIRSFANSESRFFGFLSHLRTFERTCLLSPTSTPGKYFRHLLQLEFTLDELQTLRAKQGQKRSPQDWAVLASVVCAYRLADVIALFETEQNIPPVSVPCRPKEGPSLPLQWLYRLDDWTTLLNRFKKTYTREKRSQHLSVHPGNIHIGLMKSVVQCSTVGDLNNISANIFAAALHLEYLMKHSFADDELPELTENFQELTNICLGAHEAPSAANPATLLSEQEVAFWTETFGNSTLSTGRRAPSSGKERQPLHLALSISPLYLLIPNQIMSKQIGRENIISTSMALGNQRPSALLAAEKTLWQVLFCLAEGKLNPGHALQTIYDGIDWTALKNCSSGDRLWFKLPRNETSKPNKPTTSPGLQLTSSQSKFSPNAFAKKVLLSRPTTPPNNDHMDVDSAQTSGGKDRSAPVDVADKRPASSSIDQDDEEDLSHAVEIEALLAQDFQHDTDPPPARVTPPLHSSPQQTLLMNRLEVTNNDANSHFEQNMHDLNSRLDGCSTMEVGDEEEDEVMKDDELQHESDGSMTNEMDVDKIDNDTEDQESNSDTKHIGPAPSREERENTLAQKEDYPPPMRRSVRLLVPSGATPATATIPRTRGQAAATALADQTAASIANNSRPSMSKTRRRSKRKTSPVAETATPAGLKDSKKRKAVPDGDHDVVNKPLKKKSASLRSNSLIPIGGETRDNPIDVDGYSLFVAKRAQLYEVVTPTLSPLLETPAKRYTLSQPLRVWDAHNVQHEIHPRLHSPEELVKIGLIMQSVAKSDVNHQARHVAAEDSSIFYKIDYKSYKDLTHAEAERILKRQCLVVYDMEWDDIDFDEEGLSTLGALDAVVSIQGILLLALVISFDDLSKRVVQGTTQQMLESSRAGGAAKALNGLSFPFDTAELEKTAYAACRVAWKSTSRTVFQSSSRMPVSDVHWGLAATEGAMTFWHIDSDGLATTVDIRTGEKLWIAATGDQEQYSKLGLLLSNDFDIDRPPKNFDTEAILLTKNTRLIMRPNVIHAAYTPKHTICHGSHFYSTGAMHSTLVSLIHGFICHSFITNISHPETRILLRRIVHFYHRGLVEGAYMTASEQAHLPQIDVAEGSLAPMDEVVNFLSACAIVFFSNALDPRTYTPPGMDSEEGHVASEGQKTIMDTYDVNAISPEEREEICEARGATLEALAWFRCSFEVRREADQQAVDFVAHYFTWLARSILRYKHVAELNGVKSAADFTTKELEAQVENLLKMDAESWALWTASH</sequence>
<feature type="compositionally biased region" description="Basic and acidic residues" evidence="1">
    <location>
        <begin position="683"/>
        <end position="692"/>
    </location>
</feature>
<feature type="compositionally biased region" description="Acidic residues" evidence="1">
    <location>
        <begin position="536"/>
        <end position="545"/>
    </location>
</feature>
<evidence type="ECO:0000313" key="3">
    <source>
        <dbReference type="Proteomes" id="UP000807306"/>
    </source>
</evidence>
<name>A0A9P6EDT2_9AGAR</name>
<feature type="compositionally biased region" description="Basic and acidic residues" evidence="1">
    <location>
        <begin position="577"/>
        <end position="601"/>
    </location>
</feature>
<keyword evidence="3" id="KW-1185">Reference proteome</keyword>
<evidence type="ECO:0000256" key="1">
    <source>
        <dbReference type="SAM" id="MobiDB-lite"/>
    </source>
</evidence>
<protein>
    <submittedName>
        <fullName evidence="2">Uncharacterized protein</fullName>
    </submittedName>
</protein>
<accession>A0A9P6EDT2</accession>